<evidence type="ECO:0000259" key="7">
    <source>
        <dbReference type="Pfam" id="PF02776"/>
    </source>
</evidence>
<dbReference type="SUPFAM" id="SSF52518">
    <property type="entry name" value="Thiamin diphosphate-binding fold (THDP-binding)"/>
    <property type="match status" value="2"/>
</dbReference>
<gene>
    <name evidence="9" type="ORF">UFOPK1698_00143</name>
</gene>
<feature type="domain" description="Thiamine pyrophosphate enzyme N-terminal TPP-binding" evidence="7">
    <location>
        <begin position="8"/>
        <end position="122"/>
    </location>
</feature>
<dbReference type="InterPro" id="IPR032264">
    <property type="entry name" value="MenD_middle"/>
</dbReference>
<name>A0A6J6DRD9_9ZZZZ</name>
<evidence type="ECO:0000259" key="6">
    <source>
        <dbReference type="Pfam" id="PF02775"/>
    </source>
</evidence>
<dbReference type="GO" id="GO:0070204">
    <property type="term" value="F:2-succinyl-5-enolpyruvyl-6-hydroxy-3-cyclohexene-1-carboxylic-acid synthase activity"/>
    <property type="evidence" value="ECO:0007669"/>
    <property type="project" value="InterPro"/>
</dbReference>
<dbReference type="CDD" id="cd02009">
    <property type="entry name" value="TPP_SHCHC_synthase"/>
    <property type="match status" value="1"/>
</dbReference>
<dbReference type="PIRSF" id="PIRSF004983">
    <property type="entry name" value="MenD"/>
    <property type="match status" value="1"/>
</dbReference>
<dbReference type="GO" id="GO:0009234">
    <property type="term" value="P:menaquinone biosynthetic process"/>
    <property type="evidence" value="ECO:0007669"/>
    <property type="project" value="InterPro"/>
</dbReference>
<dbReference type="GO" id="GO:0046872">
    <property type="term" value="F:metal ion binding"/>
    <property type="evidence" value="ECO:0007669"/>
    <property type="project" value="UniProtKB-KW"/>
</dbReference>
<accession>A0A6J6DRD9</accession>
<dbReference type="InterPro" id="IPR029061">
    <property type="entry name" value="THDP-binding"/>
</dbReference>
<dbReference type="GO" id="GO:0030976">
    <property type="term" value="F:thiamine pyrophosphate binding"/>
    <property type="evidence" value="ECO:0007669"/>
    <property type="project" value="InterPro"/>
</dbReference>
<sequence>MTNNATSLARVVVRQIIESGVSDVVISPGSRNAPLSLAFFAAAQEKLIRIHVRIDERTAAFFALGLIKSTGRAVPIVCTSGTAVANYHPAVLEAHHSNLPLLVLTADRPAMLRKTGANQTTEQARIFGKAVRYFADVDGPVFPMELPLDSLRSGPVHLNLQFDEPLLPDSDSDWLSHIKISPRLHKDRKKNGTLRLVGARGVVIIGHDRGGLTVDEISQFTKVIGWPVIAEDPLSFPDALPHASLFLSSHEIRSTLIPQSVVVIGRTTLSRSINAFIKLSPITYVVDQRVATVDSERSADRIFTQLPELQGVIHSEEWIAKWNKIAERAHKLIDSLDGWNEAVIAKTIASEIANDTALFISSSRPIRDFEAFASPRNGVTTYANRGLAGIDGNISTALGIAFNHKSTIAVLGDLSFLHDLTGLINQEEINCRFIVINNDGGGIFSTLPQRGTPGFETVFGTPHGLNPAAIAQSMGISAVEINSLKDLVAQVKAPIKGISVVVCNVPNRESNADNLKSIVNSLSSI</sequence>
<evidence type="ECO:0000256" key="3">
    <source>
        <dbReference type="ARBA" id="ARBA00022842"/>
    </source>
</evidence>
<dbReference type="NCBIfam" id="TIGR00173">
    <property type="entry name" value="menD"/>
    <property type="match status" value="1"/>
</dbReference>
<dbReference type="InterPro" id="IPR004433">
    <property type="entry name" value="MenaQ_synth_MenD"/>
</dbReference>
<reference evidence="9" key="1">
    <citation type="submission" date="2020-05" db="EMBL/GenBank/DDBJ databases">
        <authorList>
            <person name="Chiriac C."/>
            <person name="Salcher M."/>
            <person name="Ghai R."/>
            <person name="Kavagutti S V."/>
        </authorList>
    </citation>
    <scope>NUCLEOTIDE SEQUENCE</scope>
</reference>
<dbReference type="Gene3D" id="3.40.50.970">
    <property type="match status" value="2"/>
</dbReference>
<keyword evidence="4" id="KW-0786">Thiamine pyrophosphate</keyword>
<dbReference type="EMBL" id="CAEZTP010000006">
    <property type="protein sequence ID" value="CAB4564703.1"/>
    <property type="molecule type" value="Genomic_DNA"/>
</dbReference>
<dbReference type="CDD" id="cd07037">
    <property type="entry name" value="TPP_PYR_MenD"/>
    <property type="match status" value="1"/>
</dbReference>
<dbReference type="Pfam" id="PF02776">
    <property type="entry name" value="TPP_enzyme_N"/>
    <property type="match status" value="1"/>
</dbReference>
<dbReference type="InterPro" id="IPR011766">
    <property type="entry name" value="TPP_enzyme_TPP-bd"/>
</dbReference>
<keyword evidence="1" id="KW-0808">Transferase</keyword>
<evidence type="ECO:0000256" key="5">
    <source>
        <dbReference type="ARBA" id="ARBA00023211"/>
    </source>
</evidence>
<proteinExistence type="inferred from homology"/>
<evidence type="ECO:0000259" key="8">
    <source>
        <dbReference type="Pfam" id="PF16582"/>
    </source>
</evidence>
<feature type="domain" description="Menaquinone biosynthesis protein MenD middle" evidence="8">
    <location>
        <begin position="182"/>
        <end position="360"/>
    </location>
</feature>
<dbReference type="PANTHER" id="PTHR42916">
    <property type="entry name" value="2-SUCCINYL-5-ENOLPYRUVYL-6-HYDROXY-3-CYCLOHEXENE-1-CARBOXYLATE SYNTHASE"/>
    <property type="match status" value="1"/>
</dbReference>
<keyword evidence="5" id="KW-0464">Manganese</keyword>
<dbReference type="Gene3D" id="3.40.50.1220">
    <property type="entry name" value="TPP-binding domain"/>
    <property type="match status" value="1"/>
</dbReference>
<evidence type="ECO:0000256" key="2">
    <source>
        <dbReference type="ARBA" id="ARBA00022723"/>
    </source>
</evidence>
<keyword evidence="3" id="KW-0460">Magnesium</keyword>
<dbReference type="HAMAP" id="MF_01659">
    <property type="entry name" value="MenD"/>
    <property type="match status" value="1"/>
</dbReference>
<evidence type="ECO:0000256" key="4">
    <source>
        <dbReference type="ARBA" id="ARBA00023052"/>
    </source>
</evidence>
<dbReference type="Pfam" id="PF02775">
    <property type="entry name" value="TPP_enzyme_C"/>
    <property type="match status" value="1"/>
</dbReference>
<dbReference type="InterPro" id="IPR012001">
    <property type="entry name" value="Thiamin_PyroP_enz_TPP-bd_dom"/>
</dbReference>
<evidence type="ECO:0000256" key="1">
    <source>
        <dbReference type="ARBA" id="ARBA00022679"/>
    </source>
</evidence>
<organism evidence="9">
    <name type="scientific">freshwater metagenome</name>
    <dbReference type="NCBI Taxonomy" id="449393"/>
    <lineage>
        <taxon>unclassified sequences</taxon>
        <taxon>metagenomes</taxon>
        <taxon>ecological metagenomes</taxon>
    </lineage>
</organism>
<protein>
    <submittedName>
        <fullName evidence="9">Unannotated protein</fullName>
    </submittedName>
</protein>
<dbReference type="Pfam" id="PF16582">
    <property type="entry name" value="TPP_enzyme_M_2"/>
    <property type="match status" value="1"/>
</dbReference>
<dbReference type="AlphaFoldDB" id="A0A6J6DRD9"/>
<keyword evidence="2" id="KW-0479">Metal-binding</keyword>
<evidence type="ECO:0000313" key="9">
    <source>
        <dbReference type="EMBL" id="CAB4564703.1"/>
    </source>
</evidence>
<feature type="domain" description="Thiamine pyrophosphate enzyme TPP-binding" evidence="6">
    <location>
        <begin position="381"/>
        <end position="502"/>
    </location>
</feature>
<dbReference type="PANTHER" id="PTHR42916:SF1">
    <property type="entry name" value="PROTEIN PHYLLO, CHLOROPLASTIC"/>
    <property type="match status" value="1"/>
</dbReference>